<organism evidence="1 2">
    <name type="scientific">Rhododendron molle</name>
    <name type="common">Chinese azalea</name>
    <name type="synonym">Azalea mollis</name>
    <dbReference type="NCBI Taxonomy" id="49168"/>
    <lineage>
        <taxon>Eukaryota</taxon>
        <taxon>Viridiplantae</taxon>
        <taxon>Streptophyta</taxon>
        <taxon>Embryophyta</taxon>
        <taxon>Tracheophyta</taxon>
        <taxon>Spermatophyta</taxon>
        <taxon>Magnoliopsida</taxon>
        <taxon>eudicotyledons</taxon>
        <taxon>Gunneridae</taxon>
        <taxon>Pentapetalae</taxon>
        <taxon>asterids</taxon>
        <taxon>Ericales</taxon>
        <taxon>Ericaceae</taxon>
        <taxon>Ericoideae</taxon>
        <taxon>Rhodoreae</taxon>
        <taxon>Rhododendron</taxon>
    </lineage>
</organism>
<gene>
    <name evidence="1" type="ORF">RHMOL_Rhmol04G0240900</name>
</gene>
<comment type="caution">
    <text evidence="1">The sequence shown here is derived from an EMBL/GenBank/DDBJ whole genome shotgun (WGS) entry which is preliminary data.</text>
</comment>
<sequence length="72" mass="7910">MRLSAAMGEIRAGLLALQWACEQGLPEVCIQTDCIVFVQGLCNPRGSDSSLQEALMDFCLLCSYFSDVKVTY</sequence>
<accession>A0ACC0P457</accession>
<dbReference type="EMBL" id="CM046391">
    <property type="protein sequence ID" value="KAI8560250.1"/>
    <property type="molecule type" value="Genomic_DNA"/>
</dbReference>
<dbReference type="Proteomes" id="UP001062846">
    <property type="component" value="Chromosome 4"/>
</dbReference>
<evidence type="ECO:0000313" key="2">
    <source>
        <dbReference type="Proteomes" id="UP001062846"/>
    </source>
</evidence>
<keyword evidence="2" id="KW-1185">Reference proteome</keyword>
<evidence type="ECO:0000313" key="1">
    <source>
        <dbReference type="EMBL" id="KAI8560250.1"/>
    </source>
</evidence>
<reference evidence="1" key="1">
    <citation type="submission" date="2022-02" db="EMBL/GenBank/DDBJ databases">
        <title>Plant Genome Project.</title>
        <authorList>
            <person name="Zhang R.-G."/>
        </authorList>
    </citation>
    <scope>NUCLEOTIDE SEQUENCE</scope>
    <source>
        <strain evidence="1">AT1</strain>
    </source>
</reference>
<name>A0ACC0P457_RHOML</name>
<protein>
    <submittedName>
        <fullName evidence="1">Uncharacterized protein</fullName>
    </submittedName>
</protein>
<proteinExistence type="predicted"/>